<sequence length="130" mass="14218">MSRTFDFPNIDAPGDNEYMNKCLNSTSFMLLPSPHFPRSNRGQFPCQGSAPLIQSQGSYHVVESRSPFSVSLLNSGTSHKHLGALVLQQGHQSHATPHSLHQPLGLALPNLTLSQHSPQFPVGFMEVNSI</sequence>
<comment type="caution">
    <text evidence="1">The sequence shown here is derived from an EMBL/GenBank/DDBJ whole genome shotgun (WGS) entry which is preliminary data.</text>
</comment>
<dbReference type="Proteomes" id="UP001634393">
    <property type="component" value="Unassembled WGS sequence"/>
</dbReference>
<evidence type="ECO:0000313" key="2">
    <source>
        <dbReference type="Proteomes" id="UP001634393"/>
    </source>
</evidence>
<proteinExistence type="predicted"/>
<organism evidence="1 2">
    <name type="scientific">Penstemon smallii</name>
    <dbReference type="NCBI Taxonomy" id="265156"/>
    <lineage>
        <taxon>Eukaryota</taxon>
        <taxon>Viridiplantae</taxon>
        <taxon>Streptophyta</taxon>
        <taxon>Embryophyta</taxon>
        <taxon>Tracheophyta</taxon>
        <taxon>Spermatophyta</taxon>
        <taxon>Magnoliopsida</taxon>
        <taxon>eudicotyledons</taxon>
        <taxon>Gunneridae</taxon>
        <taxon>Pentapetalae</taxon>
        <taxon>asterids</taxon>
        <taxon>lamiids</taxon>
        <taxon>Lamiales</taxon>
        <taxon>Plantaginaceae</taxon>
        <taxon>Cheloneae</taxon>
        <taxon>Penstemon</taxon>
    </lineage>
</organism>
<gene>
    <name evidence="1" type="ORF">ACJIZ3_007300</name>
</gene>
<keyword evidence="2" id="KW-1185">Reference proteome</keyword>
<dbReference type="AlphaFoldDB" id="A0ABD3SAH9"/>
<name>A0ABD3SAH9_9LAMI</name>
<accession>A0ABD3SAH9</accession>
<evidence type="ECO:0000313" key="1">
    <source>
        <dbReference type="EMBL" id="KAL3821395.1"/>
    </source>
</evidence>
<protein>
    <submittedName>
        <fullName evidence="1">Uncharacterized protein</fullName>
    </submittedName>
</protein>
<dbReference type="EMBL" id="JBJXBP010000007">
    <property type="protein sequence ID" value="KAL3821395.1"/>
    <property type="molecule type" value="Genomic_DNA"/>
</dbReference>
<reference evidence="1 2" key="1">
    <citation type="submission" date="2024-12" db="EMBL/GenBank/DDBJ databases">
        <title>The unique morphological basis and parallel evolutionary history of personate flowers in Penstemon.</title>
        <authorList>
            <person name="Depatie T.H."/>
            <person name="Wessinger C.A."/>
        </authorList>
    </citation>
    <scope>NUCLEOTIDE SEQUENCE [LARGE SCALE GENOMIC DNA]</scope>
    <source>
        <strain evidence="1">WTNN_2</strain>
        <tissue evidence="1">Leaf</tissue>
    </source>
</reference>